<dbReference type="PANTHER" id="PTHR21569">
    <property type="entry name" value="RIBOSOMAL PROTEIN S9"/>
    <property type="match status" value="1"/>
</dbReference>
<accession>T1AY66</accession>
<name>T1AY66_9ZZZZ</name>
<dbReference type="InterPro" id="IPR020574">
    <property type="entry name" value="Ribosomal_uS9_CS"/>
</dbReference>
<keyword evidence="3" id="KW-0687">Ribonucleoprotein</keyword>
<feature type="compositionally biased region" description="Basic residues" evidence="4">
    <location>
        <begin position="28"/>
        <end position="38"/>
    </location>
</feature>
<feature type="region of interest" description="Disordered" evidence="4">
    <location>
        <begin position="1"/>
        <end position="43"/>
    </location>
</feature>
<reference evidence="5" key="1">
    <citation type="submission" date="2013-08" db="EMBL/GenBank/DDBJ databases">
        <authorList>
            <person name="Mendez C."/>
            <person name="Richter M."/>
            <person name="Ferrer M."/>
            <person name="Sanchez J."/>
        </authorList>
    </citation>
    <scope>NUCLEOTIDE SEQUENCE</scope>
</reference>
<dbReference type="Gene3D" id="3.30.230.10">
    <property type="match status" value="1"/>
</dbReference>
<dbReference type="PANTHER" id="PTHR21569:SF16">
    <property type="entry name" value="RIBOSOMAL PROTEIN S16"/>
    <property type="match status" value="1"/>
</dbReference>
<proteinExistence type="inferred from homology"/>
<gene>
    <name evidence="5" type="ORF">B2A_02790</name>
</gene>
<dbReference type="GO" id="GO:0000462">
    <property type="term" value="P:maturation of SSU-rRNA from tricistronic rRNA transcript (SSU-rRNA, 5.8S rRNA, LSU-rRNA)"/>
    <property type="evidence" value="ECO:0007669"/>
    <property type="project" value="TreeGrafter"/>
</dbReference>
<evidence type="ECO:0000256" key="3">
    <source>
        <dbReference type="ARBA" id="ARBA00023274"/>
    </source>
</evidence>
<feature type="compositionally biased region" description="Basic and acidic residues" evidence="4">
    <location>
        <begin position="7"/>
        <end position="27"/>
    </location>
</feature>
<dbReference type="GO" id="GO:0006412">
    <property type="term" value="P:translation"/>
    <property type="evidence" value="ECO:0007669"/>
    <property type="project" value="InterPro"/>
</dbReference>
<organism evidence="5">
    <name type="scientific">mine drainage metagenome</name>
    <dbReference type="NCBI Taxonomy" id="410659"/>
    <lineage>
        <taxon>unclassified sequences</taxon>
        <taxon>metagenomes</taxon>
        <taxon>ecological metagenomes</taxon>
    </lineage>
</organism>
<dbReference type="InterPro" id="IPR014721">
    <property type="entry name" value="Ribsml_uS5_D2-typ_fold_subgr"/>
</dbReference>
<dbReference type="SUPFAM" id="SSF54211">
    <property type="entry name" value="Ribosomal protein S5 domain 2-like"/>
    <property type="match status" value="1"/>
</dbReference>
<dbReference type="GO" id="GO:0003735">
    <property type="term" value="F:structural constituent of ribosome"/>
    <property type="evidence" value="ECO:0007669"/>
    <property type="project" value="InterPro"/>
</dbReference>
<sequence>MAEEDIMIEKDPSQEIRTEEALPEGKEVKKKAQAKKKSAASSKVNLATGRRKRAIARARIMAGAGSIRVNGVPISVVEPEELRMLMLEPVFVSPLTREAVRKADIEVSVIGGGKVSQAQAVRNSIAKALSAFSDNDVIRKDFLKYDRRVLVDDNRRVESKKYLGPKARARFQTSYR</sequence>
<dbReference type="GO" id="GO:0003723">
    <property type="term" value="F:RNA binding"/>
    <property type="evidence" value="ECO:0007669"/>
    <property type="project" value="TreeGrafter"/>
</dbReference>
<evidence type="ECO:0000256" key="4">
    <source>
        <dbReference type="SAM" id="MobiDB-lite"/>
    </source>
</evidence>
<dbReference type="GO" id="GO:0022627">
    <property type="term" value="C:cytosolic small ribosomal subunit"/>
    <property type="evidence" value="ECO:0007669"/>
    <property type="project" value="TreeGrafter"/>
</dbReference>
<evidence type="ECO:0000256" key="2">
    <source>
        <dbReference type="ARBA" id="ARBA00022980"/>
    </source>
</evidence>
<comment type="caution">
    <text evidence="5">The sequence shown here is derived from an EMBL/GenBank/DDBJ whole genome shotgun (WGS) entry which is preliminary data.</text>
</comment>
<dbReference type="Pfam" id="PF00380">
    <property type="entry name" value="Ribosomal_S9"/>
    <property type="match status" value="1"/>
</dbReference>
<dbReference type="InterPro" id="IPR020568">
    <property type="entry name" value="Ribosomal_Su5_D2-typ_SF"/>
</dbReference>
<reference evidence="5" key="2">
    <citation type="journal article" date="2014" name="ISME J.">
        <title>Microbial stratification in low pH oxic and suboxic macroscopic growths along an acid mine drainage.</title>
        <authorList>
            <person name="Mendez-Garcia C."/>
            <person name="Mesa V."/>
            <person name="Sprenger R.R."/>
            <person name="Richter M."/>
            <person name="Diez M.S."/>
            <person name="Solano J."/>
            <person name="Bargiela R."/>
            <person name="Golyshina O.V."/>
            <person name="Manteca A."/>
            <person name="Ramos J.L."/>
            <person name="Gallego J.R."/>
            <person name="Llorente I."/>
            <person name="Martins Dos Santos V.A."/>
            <person name="Jensen O.N."/>
            <person name="Pelaez A.I."/>
            <person name="Sanchez J."/>
            <person name="Ferrer M."/>
        </authorList>
    </citation>
    <scope>NUCLEOTIDE SEQUENCE</scope>
</reference>
<dbReference type="AlphaFoldDB" id="T1AY66"/>
<dbReference type="EMBL" id="AUZZ01001900">
    <property type="protein sequence ID" value="EQD62487.1"/>
    <property type="molecule type" value="Genomic_DNA"/>
</dbReference>
<dbReference type="PROSITE" id="PS00360">
    <property type="entry name" value="RIBOSOMAL_S9"/>
    <property type="match status" value="1"/>
</dbReference>
<evidence type="ECO:0000313" key="5">
    <source>
        <dbReference type="EMBL" id="EQD62487.1"/>
    </source>
</evidence>
<evidence type="ECO:0000256" key="1">
    <source>
        <dbReference type="ARBA" id="ARBA00005251"/>
    </source>
</evidence>
<protein>
    <submittedName>
        <fullName evidence="5">Ribosomal protein S9</fullName>
    </submittedName>
</protein>
<keyword evidence="2 5" id="KW-0689">Ribosomal protein</keyword>
<dbReference type="InterPro" id="IPR000754">
    <property type="entry name" value="Ribosomal_uS9"/>
</dbReference>
<comment type="similarity">
    <text evidence="1">Belongs to the universal ribosomal protein uS9 family.</text>
</comment>